<comment type="caution">
    <text evidence="6">The sequence shown here is derived from an EMBL/GenBank/DDBJ whole genome shotgun (WGS) entry which is preliminary data.</text>
</comment>
<dbReference type="Proteomes" id="UP000327493">
    <property type="component" value="Unassembled WGS sequence"/>
</dbReference>
<dbReference type="SMART" id="SM00219">
    <property type="entry name" value="TyrKc"/>
    <property type="match status" value="1"/>
</dbReference>
<dbReference type="Pfam" id="PF07714">
    <property type="entry name" value="PK_Tyr_Ser-Thr"/>
    <property type="match status" value="1"/>
</dbReference>
<feature type="region of interest" description="Disordered" evidence="4">
    <location>
        <begin position="214"/>
        <end position="243"/>
    </location>
</feature>
<evidence type="ECO:0000313" key="7">
    <source>
        <dbReference type="Proteomes" id="UP000327493"/>
    </source>
</evidence>
<dbReference type="InterPro" id="IPR001245">
    <property type="entry name" value="Ser-Thr/Tyr_kinase_cat_dom"/>
</dbReference>
<dbReference type="Gene3D" id="1.10.510.10">
    <property type="entry name" value="Transferase(Phosphotransferase) domain 1"/>
    <property type="match status" value="1"/>
</dbReference>
<dbReference type="GO" id="GO:0001525">
    <property type="term" value="P:angiogenesis"/>
    <property type="evidence" value="ECO:0007669"/>
    <property type="project" value="TreeGrafter"/>
</dbReference>
<dbReference type="PROSITE" id="PS50011">
    <property type="entry name" value="PROTEIN_KINASE_DOM"/>
    <property type="match status" value="1"/>
</dbReference>
<dbReference type="InterPro" id="IPR000719">
    <property type="entry name" value="Prot_kinase_dom"/>
</dbReference>
<dbReference type="EMBL" id="VOFY01001647">
    <property type="protein sequence ID" value="KAA8577953.1"/>
    <property type="molecule type" value="Genomic_DNA"/>
</dbReference>
<dbReference type="AlphaFoldDB" id="A0A5J5C9Q6"/>
<dbReference type="InterPro" id="IPR020635">
    <property type="entry name" value="Tyr_kinase_cat_dom"/>
</dbReference>
<dbReference type="GO" id="GO:0005019">
    <property type="term" value="F:platelet-derived growth factor beta-receptor activity"/>
    <property type="evidence" value="ECO:0007669"/>
    <property type="project" value="TreeGrafter"/>
</dbReference>
<dbReference type="GO" id="GO:0043235">
    <property type="term" value="C:receptor complex"/>
    <property type="evidence" value="ECO:0007669"/>
    <property type="project" value="TreeGrafter"/>
</dbReference>
<dbReference type="GO" id="GO:0048407">
    <property type="term" value="F:platelet-derived growth factor binding"/>
    <property type="evidence" value="ECO:0007669"/>
    <property type="project" value="TreeGrafter"/>
</dbReference>
<organism evidence="6 7">
    <name type="scientific">Etheostoma spectabile</name>
    <name type="common">orangethroat darter</name>
    <dbReference type="NCBI Taxonomy" id="54343"/>
    <lineage>
        <taxon>Eukaryota</taxon>
        <taxon>Metazoa</taxon>
        <taxon>Chordata</taxon>
        <taxon>Craniata</taxon>
        <taxon>Vertebrata</taxon>
        <taxon>Euteleostomi</taxon>
        <taxon>Actinopterygii</taxon>
        <taxon>Neopterygii</taxon>
        <taxon>Teleostei</taxon>
        <taxon>Neoteleostei</taxon>
        <taxon>Acanthomorphata</taxon>
        <taxon>Eupercaria</taxon>
        <taxon>Perciformes</taxon>
        <taxon>Percoidei</taxon>
        <taxon>Percidae</taxon>
        <taxon>Etheostomatinae</taxon>
        <taxon>Etheostoma</taxon>
    </lineage>
</organism>
<feature type="compositionally biased region" description="Polar residues" evidence="4">
    <location>
        <begin position="285"/>
        <end position="297"/>
    </location>
</feature>
<keyword evidence="3" id="KW-0675">Receptor</keyword>
<dbReference type="PANTHER" id="PTHR24416:SF53">
    <property type="entry name" value="PLATELET-DERIVED GROWTH FACTOR RECEPTOR BETA"/>
    <property type="match status" value="1"/>
</dbReference>
<keyword evidence="7" id="KW-1185">Reference proteome</keyword>
<feature type="domain" description="Protein kinase" evidence="5">
    <location>
        <begin position="1"/>
        <end position="197"/>
    </location>
</feature>
<keyword evidence="2" id="KW-0067">ATP-binding</keyword>
<evidence type="ECO:0000313" key="6">
    <source>
        <dbReference type="EMBL" id="KAA8577953.1"/>
    </source>
</evidence>
<dbReference type="InterPro" id="IPR050122">
    <property type="entry name" value="RTK"/>
</dbReference>
<dbReference type="GO" id="GO:0005524">
    <property type="term" value="F:ATP binding"/>
    <property type="evidence" value="ECO:0007669"/>
    <property type="project" value="UniProtKB-KW"/>
</dbReference>
<protein>
    <recommendedName>
        <fullName evidence="5">Protein kinase domain-containing protein</fullName>
    </recommendedName>
</protein>
<evidence type="ECO:0000256" key="3">
    <source>
        <dbReference type="ARBA" id="ARBA00023170"/>
    </source>
</evidence>
<dbReference type="InterPro" id="IPR011009">
    <property type="entry name" value="Kinase-like_dom_sf"/>
</dbReference>
<evidence type="ECO:0000256" key="4">
    <source>
        <dbReference type="SAM" id="MobiDB-lite"/>
    </source>
</evidence>
<dbReference type="PANTHER" id="PTHR24416">
    <property type="entry name" value="TYROSINE-PROTEIN KINASE RECEPTOR"/>
    <property type="match status" value="1"/>
</dbReference>
<evidence type="ECO:0000259" key="5">
    <source>
        <dbReference type="PROSITE" id="PS50011"/>
    </source>
</evidence>
<dbReference type="SUPFAM" id="SSF56112">
    <property type="entry name" value="Protein kinase-like (PK-like)"/>
    <property type="match status" value="1"/>
</dbReference>
<sequence length="319" mass="35514">MSVSLTCLSLTFLDSDGGYMDMNKEESVEYVAMKELSYADIQPACVHRDLAARNVLVCEGKLVKVCDHGLARDLKKDQDYVSRGHDQDYVSRGQWMSPESIFQNIYSSQSDVWSYGVLLWEIFSLGGSPYPDLPMTQQFYTSLKRGYRMSRPDHAPNDIYDLMKLCWEEKPESRPSFSSLVVAVGNMMTDDYRKRYLQLSEDFLKGENPAVVSSIGRPIGDLDRSTGCPIGDQEDADGSPAPQVSVRRLEAEPEEAGPPHGSYIIPVTDITIETWGSAAPDAVSHQMSESPGEQEVTSPVDGQEVTSPEKSPEEEQSFL</sequence>
<dbReference type="FunFam" id="1.10.510.10:FF:001927">
    <property type="entry name" value="Receptor protein-tyrosine kinase"/>
    <property type="match status" value="1"/>
</dbReference>
<dbReference type="GO" id="GO:0060326">
    <property type="term" value="P:cell chemotaxis"/>
    <property type="evidence" value="ECO:0007669"/>
    <property type="project" value="TreeGrafter"/>
</dbReference>
<feature type="region of interest" description="Disordered" evidence="4">
    <location>
        <begin position="276"/>
        <end position="319"/>
    </location>
</feature>
<gene>
    <name evidence="6" type="ORF">FQN60_016860</name>
</gene>
<keyword evidence="1" id="KW-0547">Nucleotide-binding</keyword>
<accession>A0A5J5C9Q6</accession>
<dbReference type="GO" id="GO:0005886">
    <property type="term" value="C:plasma membrane"/>
    <property type="evidence" value="ECO:0007669"/>
    <property type="project" value="TreeGrafter"/>
</dbReference>
<dbReference type="GO" id="GO:0014911">
    <property type="term" value="P:positive regulation of smooth muscle cell migration"/>
    <property type="evidence" value="ECO:0007669"/>
    <property type="project" value="TreeGrafter"/>
</dbReference>
<reference evidence="6 7" key="1">
    <citation type="submission" date="2019-08" db="EMBL/GenBank/DDBJ databases">
        <title>A chromosome-level genome assembly, high-density linkage maps, and genome scans reveal the genomic architecture of hybrid incompatibilities underlying speciation via character displacement in darters (Percidae: Etheostominae).</title>
        <authorList>
            <person name="Moran R.L."/>
            <person name="Catchen J.M."/>
            <person name="Fuller R.C."/>
        </authorList>
    </citation>
    <scope>NUCLEOTIDE SEQUENCE [LARGE SCALE GENOMIC DNA]</scope>
    <source>
        <strain evidence="6">EspeVRDwgs_2016</strain>
        <tissue evidence="6">Muscle</tissue>
    </source>
</reference>
<dbReference type="PRINTS" id="PR00109">
    <property type="entry name" value="TYRKINASE"/>
</dbReference>
<name>A0A5J5C9Q6_9PERO</name>
<evidence type="ECO:0000256" key="2">
    <source>
        <dbReference type="ARBA" id="ARBA00022840"/>
    </source>
</evidence>
<proteinExistence type="predicted"/>
<evidence type="ECO:0000256" key="1">
    <source>
        <dbReference type="ARBA" id="ARBA00022741"/>
    </source>
</evidence>